<reference evidence="2" key="3">
    <citation type="submission" date="2022-01" db="UniProtKB">
        <authorList>
            <consortium name="EnsemblPlants"/>
        </authorList>
    </citation>
    <scope>IDENTIFICATION</scope>
    <source>
        <strain evidence="2">subsp. vulgare</strain>
    </source>
</reference>
<proteinExistence type="predicted"/>
<evidence type="ECO:0000259" key="1">
    <source>
        <dbReference type="PROSITE" id="PS50878"/>
    </source>
</evidence>
<evidence type="ECO:0000313" key="2">
    <source>
        <dbReference type="EnsemblPlants" id="HORVU.MOREX.r3.3HG0233420.1.CDS1"/>
    </source>
</evidence>
<reference evidence="3" key="1">
    <citation type="journal article" date="2012" name="Nature">
        <title>A physical, genetic and functional sequence assembly of the barley genome.</title>
        <authorList>
            <consortium name="The International Barley Genome Sequencing Consortium"/>
            <person name="Mayer K.F."/>
            <person name="Waugh R."/>
            <person name="Brown J.W."/>
            <person name="Schulman A."/>
            <person name="Langridge P."/>
            <person name="Platzer M."/>
            <person name="Fincher G.B."/>
            <person name="Muehlbauer G.J."/>
            <person name="Sato K."/>
            <person name="Close T.J."/>
            <person name="Wise R.P."/>
            <person name="Stein N."/>
        </authorList>
    </citation>
    <scope>NUCLEOTIDE SEQUENCE [LARGE SCALE GENOMIC DNA]</scope>
    <source>
        <strain evidence="3">cv. Morex</strain>
    </source>
</reference>
<organism evidence="2 3">
    <name type="scientific">Hordeum vulgare subsp. vulgare</name>
    <name type="common">Domesticated barley</name>
    <dbReference type="NCBI Taxonomy" id="112509"/>
    <lineage>
        <taxon>Eukaryota</taxon>
        <taxon>Viridiplantae</taxon>
        <taxon>Streptophyta</taxon>
        <taxon>Embryophyta</taxon>
        <taxon>Tracheophyta</taxon>
        <taxon>Spermatophyta</taxon>
        <taxon>Magnoliopsida</taxon>
        <taxon>Liliopsida</taxon>
        <taxon>Poales</taxon>
        <taxon>Poaceae</taxon>
        <taxon>BOP clade</taxon>
        <taxon>Pooideae</taxon>
        <taxon>Triticodae</taxon>
        <taxon>Triticeae</taxon>
        <taxon>Hordeinae</taxon>
        <taxon>Hordeum</taxon>
    </lineage>
</organism>
<feature type="domain" description="Reverse transcriptase" evidence="1">
    <location>
        <begin position="89"/>
        <end position="371"/>
    </location>
</feature>
<accession>A0A8I7B954</accession>
<dbReference type="AlphaFoldDB" id="A0A8I7B954"/>
<dbReference type="PROSITE" id="PS50878">
    <property type="entry name" value="RT_POL"/>
    <property type="match status" value="1"/>
</dbReference>
<dbReference type="SMR" id="A0A8I7B954"/>
<dbReference type="PANTHER" id="PTHR33116">
    <property type="entry name" value="REVERSE TRANSCRIPTASE ZINC-BINDING DOMAIN-CONTAINING PROTEIN-RELATED-RELATED"/>
    <property type="match status" value="1"/>
</dbReference>
<dbReference type="SUPFAM" id="SSF56672">
    <property type="entry name" value="DNA/RNA polymerases"/>
    <property type="match status" value="1"/>
</dbReference>
<sequence length="808" mass="92949">MEAVITDYFTSLFTSHTGTRTDELLQHVFHRVTLEMNDSLMKEFTATEVKAALDCIGDLKAPGLDGLPAVFYKTYWQLIGDRVTREVLHVLNGNATPEGWNETCVVLIPKVKNPERMKDLRPISLCNVIYILVSKVLANRLKHILHEIVAPNQSAFVPGRLITDNILLAYEVTHFMQNKRSGATGYAALKLDMSKAYDRVEWYFLEAMMRKMGFAERWIDLIMNCCSTVKYRFRINGSLTDDIVPQRGLRHGDPISPYLFLLCAEAFSCLMNSAEQDGRLEGVKICQIAPSFNHLLFADDSLILLKVSEDNSTHLQNVLSLYEDCSGQTVNVDKTSIMFSKNTNIHEKKGMMSKLGLSRESWNERYLGLPVYLGQSRIKVFSYLKDRVWHKIQGWKEKMLSKAGKEILIKACAQAIPTFAMSVFDITKGLCEQISPMVGRYFWAHQDKENKIHWLSWERLTMSKKEGGLGYKDLHTFNLAMLAKKGWRMLNCSDSLCARVLKAKYFQTMDILSAEPKEGMSYTWRSILKGLEVLKAGVIKCVGDGSTIDIWLDPWLSRNWSRTPTTPRRNIIVQKVEELMDPFQGGWDEALVKDIFGHQDSELILAIPIRPDMDDTWAWFPDHRGIFSVRSAYKLCRKVESVVSGEQGTCDGQLFKWQTIWDAPCPLKIQQFLWRTAHNSLPVRRNLVKKGMKVDTICPVCHRFDEDGAHMLLKCKLVKKLWRELQLEEQRATWANFDDPRQLVESILQLQGPKLLMAISLCWNWWCTRNKINAEKKSFTHDQVLLQIRRSALEFQDFSARKRRSSQS</sequence>
<dbReference type="Proteomes" id="UP000011116">
    <property type="component" value="Chromosome 3H"/>
</dbReference>
<name>A0A8I7B954_HORVV</name>
<keyword evidence="3" id="KW-1185">Reference proteome</keyword>
<dbReference type="EnsemblPlants" id="HORVU.MOREX.r3.3HG0233420.1">
    <property type="protein sequence ID" value="HORVU.MOREX.r3.3HG0233420.1.CDS1"/>
    <property type="gene ID" value="HORVU.MOREX.r3.3HG0233420"/>
</dbReference>
<dbReference type="Pfam" id="PF13966">
    <property type="entry name" value="zf-RVT"/>
    <property type="match status" value="1"/>
</dbReference>
<reference evidence="2" key="2">
    <citation type="submission" date="2020-10" db="EMBL/GenBank/DDBJ databases">
        <authorList>
            <person name="Scholz U."/>
            <person name="Mascher M."/>
            <person name="Fiebig A."/>
        </authorList>
    </citation>
    <scope>NUCLEOTIDE SEQUENCE [LARGE SCALE GENOMIC DNA]</scope>
    <source>
        <strain evidence="2">cv. Morex</strain>
    </source>
</reference>
<dbReference type="InterPro" id="IPR000477">
    <property type="entry name" value="RT_dom"/>
</dbReference>
<dbReference type="Gramene" id="HORVU.MOREX.r3.3HG0233420.1">
    <property type="protein sequence ID" value="HORVU.MOREX.r3.3HG0233420.1.CDS1"/>
    <property type="gene ID" value="HORVU.MOREX.r3.3HG0233420"/>
</dbReference>
<dbReference type="CDD" id="cd01650">
    <property type="entry name" value="RT_nLTR_like"/>
    <property type="match status" value="1"/>
</dbReference>
<dbReference type="Pfam" id="PF00078">
    <property type="entry name" value="RVT_1"/>
    <property type="match status" value="1"/>
</dbReference>
<evidence type="ECO:0000313" key="3">
    <source>
        <dbReference type="Proteomes" id="UP000011116"/>
    </source>
</evidence>
<protein>
    <recommendedName>
        <fullName evidence="1">Reverse transcriptase domain-containing protein</fullName>
    </recommendedName>
</protein>
<dbReference type="InterPro" id="IPR043502">
    <property type="entry name" value="DNA/RNA_pol_sf"/>
</dbReference>
<dbReference type="InterPro" id="IPR026960">
    <property type="entry name" value="RVT-Znf"/>
</dbReference>
<dbReference type="PANTHER" id="PTHR33116:SF86">
    <property type="entry name" value="REVERSE TRANSCRIPTASE DOMAIN-CONTAINING PROTEIN"/>
    <property type="match status" value="1"/>
</dbReference>